<evidence type="ECO:0000313" key="2">
    <source>
        <dbReference type="EMBL" id="RNJ48093.1"/>
    </source>
</evidence>
<feature type="domain" description="Cyclic nucleotide-binding" evidence="1">
    <location>
        <begin position="20"/>
        <end position="78"/>
    </location>
</feature>
<dbReference type="EMBL" id="QWDD01000003">
    <property type="protein sequence ID" value="RNJ48093.1"/>
    <property type="molecule type" value="Genomic_DNA"/>
</dbReference>
<sequence>MMAIMSVELISQLRNFAGREMTFEPGQYLFRLGDKVRVVYFIEEGSVHLVRHQADGSALILERAASGSILAEASLYSDVYYCDAIATALTRILAVPKREIRARLATSPGFSEAWTKYLAHEVQRARLHAEILSLRTIAERLDTWIAWHDGHVPEKGEWKSVAQQIGVSPEALYRELAKRRSN</sequence>
<keyword evidence="3" id="KW-1185">Reference proteome</keyword>
<accession>A0A3M9XIV8</accession>
<dbReference type="SUPFAM" id="SSF51206">
    <property type="entry name" value="cAMP-binding domain-like"/>
    <property type="match status" value="1"/>
</dbReference>
<dbReference type="Pfam" id="PF00027">
    <property type="entry name" value="cNMP_binding"/>
    <property type="match status" value="1"/>
</dbReference>
<reference evidence="2 3" key="1">
    <citation type="submission" date="2018-08" db="EMBL/GenBank/DDBJ databases">
        <title>Genome sequence of Methylocystis hirsuta CSC1, a methanotroph able to accumulate PHAs.</title>
        <authorList>
            <person name="Bordel S."/>
            <person name="Rodriguez E."/>
            <person name="Gancedo J."/>
            <person name="Munoz R."/>
        </authorList>
    </citation>
    <scope>NUCLEOTIDE SEQUENCE [LARGE SCALE GENOMIC DNA]</scope>
    <source>
        <strain evidence="2 3">CSC1</strain>
    </source>
</reference>
<dbReference type="AlphaFoldDB" id="A0A3M9XIV8"/>
<dbReference type="Proteomes" id="UP000268623">
    <property type="component" value="Unassembled WGS sequence"/>
</dbReference>
<protein>
    <submittedName>
        <fullName evidence="2">Crp/Fnr family transcriptional regulator</fullName>
    </submittedName>
</protein>
<dbReference type="InterPro" id="IPR014710">
    <property type="entry name" value="RmlC-like_jellyroll"/>
</dbReference>
<name>A0A3M9XIV8_9HYPH</name>
<comment type="caution">
    <text evidence="2">The sequence shown here is derived from an EMBL/GenBank/DDBJ whole genome shotgun (WGS) entry which is preliminary data.</text>
</comment>
<dbReference type="InterPro" id="IPR000595">
    <property type="entry name" value="cNMP-bd_dom"/>
</dbReference>
<proteinExistence type="predicted"/>
<dbReference type="OrthoDB" id="571714at2"/>
<evidence type="ECO:0000259" key="1">
    <source>
        <dbReference type="PROSITE" id="PS50042"/>
    </source>
</evidence>
<dbReference type="SMART" id="SM00100">
    <property type="entry name" value="cNMP"/>
    <property type="match status" value="1"/>
</dbReference>
<dbReference type="Gene3D" id="2.60.120.10">
    <property type="entry name" value="Jelly Rolls"/>
    <property type="match status" value="1"/>
</dbReference>
<gene>
    <name evidence="2" type="ORF">D1O30_19870</name>
</gene>
<dbReference type="PROSITE" id="PS50042">
    <property type="entry name" value="CNMP_BINDING_3"/>
    <property type="match status" value="1"/>
</dbReference>
<evidence type="ECO:0000313" key="3">
    <source>
        <dbReference type="Proteomes" id="UP000268623"/>
    </source>
</evidence>
<organism evidence="2 3">
    <name type="scientific">Methylocystis hirsuta</name>
    <dbReference type="NCBI Taxonomy" id="369798"/>
    <lineage>
        <taxon>Bacteria</taxon>
        <taxon>Pseudomonadati</taxon>
        <taxon>Pseudomonadota</taxon>
        <taxon>Alphaproteobacteria</taxon>
        <taxon>Hyphomicrobiales</taxon>
        <taxon>Methylocystaceae</taxon>
        <taxon>Methylocystis</taxon>
    </lineage>
</organism>
<dbReference type="InterPro" id="IPR018490">
    <property type="entry name" value="cNMP-bd_dom_sf"/>
</dbReference>
<dbReference type="CDD" id="cd00038">
    <property type="entry name" value="CAP_ED"/>
    <property type="match status" value="1"/>
</dbReference>